<dbReference type="GO" id="GO:0017004">
    <property type="term" value="P:cytochrome complex assembly"/>
    <property type="evidence" value="ECO:0007669"/>
    <property type="project" value="UniProtKB-KW"/>
</dbReference>
<dbReference type="PANTHER" id="PTHR42852">
    <property type="entry name" value="THIOL:DISULFIDE INTERCHANGE PROTEIN DSBE"/>
    <property type="match status" value="1"/>
</dbReference>
<name>A0A4R6W8U9_9SPHI</name>
<protein>
    <submittedName>
        <fullName evidence="6">Thioredoxin-like protein</fullName>
    </submittedName>
</protein>
<evidence type="ECO:0000313" key="7">
    <source>
        <dbReference type="Proteomes" id="UP000295292"/>
    </source>
</evidence>
<accession>A0A4R6W8U9</accession>
<evidence type="ECO:0000256" key="3">
    <source>
        <dbReference type="ARBA" id="ARBA00023157"/>
    </source>
</evidence>
<sequence>MIKYIIIVLLSIQFQHQAFSNCNTVIDSIGANIEFRNLIPSKFDSIQVNFWEDYFMGSPSQTISISKIFSGTDPNFRLHIPKMNRPGYLQIIGESNTKKQLHEQLFLVVQGDQITITIHPDSLSFIGNSTNKYIIVQKIGDLKKKQQAYIDDFKRLNNKEFSTFADELNTYFEAPLNLYLSERLALLEQEKKNLPKQVYRTMKANLIGQEYHERHQNFLKMKSYGLVSDSSQYKQFKDIYNENLVPLKSYNFKTTDLLFSDGRFLSYLYLKARLDVEFKIGLPDEEKDLFYYYKKNFKGKLREKLMVDFLLWGIKYLNEHQEFLIKTHEFVKTPSYKKILIGLENRPQINEPAFNFKLEDTNGNIVTLESLRGKVIFIDFWYTGCQWCAVYYNTQLKNIEHYFKDNPNIQFITVSIDLDREKWIESVNSGKYTSNEVLNLYTMGMGSRHHIIKHYRIRGYPHPLIIDKQGRNLQLEGIRQMEKSELIAFIEAAINK</sequence>
<dbReference type="Proteomes" id="UP000295292">
    <property type="component" value="Unassembled WGS sequence"/>
</dbReference>
<proteinExistence type="predicted"/>
<dbReference type="PANTHER" id="PTHR42852:SF6">
    <property type="entry name" value="THIOL:DISULFIDE INTERCHANGE PROTEIN DSBE"/>
    <property type="match status" value="1"/>
</dbReference>
<keyword evidence="3" id="KW-1015">Disulfide bond</keyword>
<dbReference type="Gene3D" id="3.40.30.10">
    <property type="entry name" value="Glutaredoxin"/>
    <property type="match status" value="1"/>
</dbReference>
<dbReference type="CDD" id="cd02966">
    <property type="entry name" value="TlpA_like_family"/>
    <property type="match status" value="1"/>
</dbReference>
<dbReference type="AlphaFoldDB" id="A0A4R6W8U9"/>
<feature type="domain" description="Thioredoxin" evidence="5">
    <location>
        <begin position="347"/>
        <end position="495"/>
    </location>
</feature>
<dbReference type="InterPro" id="IPR013766">
    <property type="entry name" value="Thioredoxin_domain"/>
</dbReference>
<keyword evidence="4" id="KW-0676">Redox-active center</keyword>
<dbReference type="InterPro" id="IPR050553">
    <property type="entry name" value="Thioredoxin_ResA/DsbE_sf"/>
</dbReference>
<organism evidence="6 7">
    <name type="scientific">Sphingobacterium yanglingense</name>
    <dbReference type="NCBI Taxonomy" id="1437280"/>
    <lineage>
        <taxon>Bacteria</taxon>
        <taxon>Pseudomonadati</taxon>
        <taxon>Bacteroidota</taxon>
        <taxon>Sphingobacteriia</taxon>
        <taxon>Sphingobacteriales</taxon>
        <taxon>Sphingobacteriaceae</taxon>
        <taxon>Sphingobacterium</taxon>
    </lineage>
</organism>
<reference evidence="6 7" key="1">
    <citation type="submission" date="2019-03" db="EMBL/GenBank/DDBJ databases">
        <title>Genomic Encyclopedia of Archaeal and Bacterial Type Strains, Phase II (KMG-II): from individual species to whole genera.</title>
        <authorList>
            <person name="Goeker M."/>
        </authorList>
    </citation>
    <scope>NUCLEOTIDE SEQUENCE [LARGE SCALE GENOMIC DNA]</scope>
    <source>
        <strain evidence="6 7">DSM 28353</strain>
    </source>
</reference>
<evidence type="ECO:0000256" key="1">
    <source>
        <dbReference type="ARBA" id="ARBA00004196"/>
    </source>
</evidence>
<dbReference type="InterPro" id="IPR012336">
    <property type="entry name" value="Thioredoxin-like_fold"/>
</dbReference>
<evidence type="ECO:0000259" key="5">
    <source>
        <dbReference type="PROSITE" id="PS51352"/>
    </source>
</evidence>
<dbReference type="GO" id="GO:0030313">
    <property type="term" value="C:cell envelope"/>
    <property type="evidence" value="ECO:0007669"/>
    <property type="project" value="UniProtKB-SubCell"/>
</dbReference>
<dbReference type="Pfam" id="PF13905">
    <property type="entry name" value="Thioredoxin_8"/>
    <property type="match status" value="1"/>
</dbReference>
<keyword evidence="2" id="KW-0201">Cytochrome c-type biogenesis</keyword>
<dbReference type="PROSITE" id="PS51352">
    <property type="entry name" value="THIOREDOXIN_2"/>
    <property type="match status" value="1"/>
</dbReference>
<dbReference type="SUPFAM" id="SSF52833">
    <property type="entry name" value="Thioredoxin-like"/>
    <property type="match status" value="1"/>
</dbReference>
<dbReference type="EMBL" id="SNYV01000018">
    <property type="protein sequence ID" value="TDQ73822.1"/>
    <property type="molecule type" value="Genomic_DNA"/>
</dbReference>
<dbReference type="InterPro" id="IPR036249">
    <property type="entry name" value="Thioredoxin-like_sf"/>
</dbReference>
<dbReference type="RefSeq" id="WP_162850179.1">
    <property type="nucleotide sequence ID" value="NZ_SNYV01000018.1"/>
</dbReference>
<evidence type="ECO:0000256" key="2">
    <source>
        <dbReference type="ARBA" id="ARBA00022748"/>
    </source>
</evidence>
<evidence type="ECO:0000313" key="6">
    <source>
        <dbReference type="EMBL" id="TDQ73822.1"/>
    </source>
</evidence>
<comment type="caution">
    <text evidence="6">The sequence shown here is derived from an EMBL/GenBank/DDBJ whole genome shotgun (WGS) entry which is preliminary data.</text>
</comment>
<gene>
    <name evidence="6" type="ORF">CLV99_4259</name>
</gene>
<keyword evidence="7" id="KW-1185">Reference proteome</keyword>
<evidence type="ECO:0000256" key="4">
    <source>
        <dbReference type="ARBA" id="ARBA00023284"/>
    </source>
</evidence>
<comment type="subcellular location">
    <subcellularLocation>
        <location evidence="1">Cell envelope</location>
    </subcellularLocation>
</comment>